<dbReference type="Gene3D" id="2.130.10.10">
    <property type="entry name" value="YVTN repeat-like/Quinoprotein amine dehydrogenase"/>
    <property type="match status" value="1"/>
</dbReference>
<reference evidence="3" key="1">
    <citation type="journal article" date="2019" name="Int. J. Syst. Evol. Microbiol.">
        <title>The Global Catalogue of Microorganisms (GCM) 10K type strain sequencing project: providing services to taxonomists for standard genome sequencing and annotation.</title>
        <authorList>
            <consortium name="The Broad Institute Genomics Platform"/>
            <consortium name="The Broad Institute Genome Sequencing Center for Infectious Disease"/>
            <person name="Wu L."/>
            <person name="Ma J."/>
        </authorList>
    </citation>
    <scope>NUCLEOTIDE SEQUENCE [LARGE SCALE GENOMIC DNA]</scope>
    <source>
        <strain evidence="3">ICMP 257</strain>
    </source>
</reference>
<evidence type="ECO:0000313" key="2">
    <source>
        <dbReference type="EMBL" id="MFC4981660.1"/>
    </source>
</evidence>
<dbReference type="RefSeq" id="WP_167748651.1">
    <property type="nucleotide sequence ID" value="NZ_JBHSJE010000008.1"/>
</dbReference>
<keyword evidence="3" id="KW-1185">Reference proteome</keyword>
<dbReference type="InterPro" id="IPR011044">
    <property type="entry name" value="Quino_amine_DH_bsu"/>
</dbReference>
<dbReference type="Pfam" id="PF13360">
    <property type="entry name" value="PQQ_2"/>
    <property type="match status" value="1"/>
</dbReference>
<feature type="domain" description="Pyrrolo-quinoline quinone repeat" evidence="1">
    <location>
        <begin position="6"/>
        <end position="126"/>
    </location>
</feature>
<dbReference type="GeneID" id="31233966"/>
<dbReference type="InterPro" id="IPR018391">
    <property type="entry name" value="PQQ_b-propeller_rpt"/>
</dbReference>
<sequence length="373" mass="40242">MTSHSYVTGGLFSVVGYDLDSGKQTWKLPLDGDLCRASKDASSRGYVAVVLAGSKKPYSKCTEVAVIDINHGRKVWQKTVASDSTATMGLDLSVAISESFAAVGWATDEAEESWGFAIDTGKTVWDSAPPGCDYEEYVGGSTMAGLAWCDDRFAVSQRDPRTGKPSRTVKLPEDLGYPYLASADPLVVASYVGDEDNQLDANRLWTFNTDGSVKATIKVDDYVPGCQSGTGTGCGAFVATQDTLYIGSDEEHLTSGNHLAAFDMSTGKRKWTVDGVGWSVTRPLRADDTGVIVFNHAGQNRDGSGVFHLAAADGKQTVLLKQSKGFAISDTTAQLSPETMRDPILYEDGRLFFHRASGWFMEDIPMTYILTTH</sequence>
<dbReference type="Gene3D" id="2.40.10.480">
    <property type="match status" value="1"/>
</dbReference>
<accession>A0ABV9VHR0</accession>
<proteinExistence type="predicted"/>
<name>A0ABV9VHR0_STRAZ</name>
<organism evidence="2 3">
    <name type="scientific">Streptomyces atroolivaceus</name>
    <dbReference type="NCBI Taxonomy" id="66869"/>
    <lineage>
        <taxon>Bacteria</taxon>
        <taxon>Bacillati</taxon>
        <taxon>Actinomycetota</taxon>
        <taxon>Actinomycetes</taxon>
        <taxon>Kitasatosporales</taxon>
        <taxon>Streptomycetaceae</taxon>
        <taxon>Streptomyces</taxon>
    </lineage>
</organism>
<protein>
    <submittedName>
        <fullName evidence="2">PQQ-binding-like beta-propeller repeat protein</fullName>
    </submittedName>
</protein>
<dbReference type="Proteomes" id="UP001595908">
    <property type="component" value="Unassembled WGS sequence"/>
</dbReference>
<dbReference type="InterPro" id="IPR015943">
    <property type="entry name" value="WD40/YVTN_repeat-like_dom_sf"/>
</dbReference>
<evidence type="ECO:0000313" key="3">
    <source>
        <dbReference type="Proteomes" id="UP001595908"/>
    </source>
</evidence>
<dbReference type="SUPFAM" id="SSF50969">
    <property type="entry name" value="YVTN repeat-like/Quinoprotein amine dehydrogenase"/>
    <property type="match status" value="1"/>
</dbReference>
<evidence type="ECO:0000259" key="1">
    <source>
        <dbReference type="Pfam" id="PF13360"/>
    </source>
</evidence>
<comment type="caution">
    <text evidence="2">The sequence shown here is derived from an EMBL/GenBank/DDBJ whole genome shotgun (WGS) entry which is preliminary data.</text>
</comment>
<dbReference type="InterPro" id="IPR002372">
    <property type="entry name" value="PQQ_rpt_dom"/>
</dbReference>
<gene>
    <name evidence="2" type="ORF">ACFPL4_25425</name>
</gene>
<dbReference type="SMART" id="SM00564">
    <property type="entry name" value="PQQ"/>
    <property type="match status" value="2"/>
</dbReference>
<dbReference type="EMBL" id="JBHSJE010000008">
    <property type="protein sequence ID" value="MFC4981660.1"/>
    <property type="molecule type" value="Genomic_DNA"/>
</dbReference>